<keyword evidence="4" id="KW-1185">Reference proteome</keyword>
<evidence type="ECO:0000256" key="1">
    <source>
        <dbReference type="ARBA" id="ARBA00008791"/>
    </source>
</evidence>
<organism evidence="3 4">
    <name type="scientific">Antrihabitans stalactiti</name>
    <dbReference type="NCBI Taxonomy" id="2584121"/>
    <lineage>
        <taxon>Bacteria</taxon>
        <taxon>Bacillati</taxon>
        <taxon>Actinomycetota</taxon>
        <taxon>Actinomycetes</taxon>
        <taxon>Mycobacteriales</taxon>
        <taxon>Nocardiaceae</taxon>
        <taxon>Antrihabitans</taxon>
    </lineage>
</organism>
<dbReference type="Proteomes" id="UP000535543">
    <property type="component" value="Unassembled WGS sequence"/>
</dbReference>
<evidence type="ECO:0000313" key="3">
    <source>
        <dbReference type="EMBL" id="NMN93942.1"/>
    </source>
</evidence>
<dbReference type="PRINTS" id="PR01438">
    <property type="entry name" value="UNVRSLSTRESS"/>
</dbReference>
<comment type="caution">
    <text evidence="3">The sequence shown here is derived from an EMBL/GenBank/DDBJ whole genome shotgun (WGS) entry which is preliminary data.</text>
</comment>
<feature type="domain" description="UspA" evidence="2">
    <location>
        <begin position="158"/>
        <end position="296"/>
    </location>
</feature>
<name>A0A848KB65_9NOCA</name>
<dbReference type="InterPro" id="IPR014729">
    <property type="entry name" value="Rossmann-like_a/b/a_fold"/>
</dbReference>
<evidence type="ECO:0000259" key="2">
    <source>
        <dbReference type="Pfam" id="PF00582"/>
    </source>
</evidence>
<accession>A0A848KB65</accession>
<sequence length="299" mass="31186">MTGLSTRNAIVVGVDGSRTGLSAALWAAGVASRLHCRLVVACVATHPEYYFSNAAFLRSPEQPTQALQNAKVVVSGAIEFVRSNYADLDVVSTVLEGPVVAKLVALSEDARMVVLGNGGANVVSSLLLGSTALGVANHAHCPVVLWRGDHEPPESNHHRVVVGIDGSESGEEAIAHAFEYASAFGVPLVALHAWQPDTLPVHYPVADALHPVAVQAEAEAGLLAACIAGWAERYPDVVVIRATERGSAADALLAQAGSTDLLVVGSRGLHRVVGTLLGSTSQDMIHHAPCPVMICRIDD</sequence>
<dbReference type="Gene3D" id="3.40.50.620">
    <property type="entry name" value="HUPs"/>
    <property type="match status" value="2"/>
</dbReference>
<dbReference type="EMBL" id="VCQU01000001">
    <property type="protein sequence ID" value="NMN93942.1"/>
    <property type="molecule type" value="Genomic_DNA"/>
</dbReference>
<dbReference type="InterPro" id="IPR006016">
    <property type="entry name" value="UspA"/>
</dbReference>
<dbReference type="Pfam" id="PF00582">
    <property type="entry name" value="Usp"/>
    <property type="match status" value="2"/>
</dbReference>
<dbReference type="SUPFAM" id="SSF52402">
    <property type="entry name" value="Adenine nucleotide alpha hydrolases-like"/>
    <property type="match status" value="2"/>
</dbReference>
<dbReference type="InterPro" id="IPR006015">
    <property type="entry name" value="Universal_stress_UspA"/>
</dbReference>
<proteinExistence type="inferred from homology"/>
<dbReference type="PANTHER" id="PTHR46268:SF6">
    <property type="entry name" value="UNIVERSAL STRESS PROTEIN UP12"/>
    <property type="match status" value="1"/>
</dbReference>
<protein>
    <submittedName>
        <fullName evidence="3">Universal stress protein</fullName>
    </submittedName>
</protein>
<comment type="similarity">
    <text evidence="1">Belongs to the universal stress protein A family.</text>
</comment>
<dbReference type="AlphaFoldDB" id="A0A848KB65"/>
<gene>
    <name evidence="3" type="ORF">FGL95_02695</name>
</gene>
<evidence type="ECO:0000313" key="4">
    <source>
        <dbReference type="Proteomes" id="UP000535543"/>
    </source>
</evidence>
<dbReference type="PANTHER" id="PTHR46268">
    <property type="entry name" value="STRESS RESPONSE PROTEIN NHAX"/>
    <property type="match status" value="1"/>
</dbReference>
<dbReference type="RefSeq" id="WP_169584625.1">
    <property type="nucleotide sequence ID" value="NZ_VCQU01000001.1"/>
</dbReference>
<reference evidence="3 4" key="1">
    <citation type="submission" date="2019-05" db="EMBL/GenBank/DDBJ databases">
        <authorList>
            <person name="Lee S.D."/>
        </authorList>
    </citation>
    <scope>NUCLEOTIDE SEQUENCE [LARGE SCALE GENOMIC DNA]</scope>
    <source>
        <strain evidence="3 4">YC2-7</strain>
    </source>
</reference>
<feature type="domain" description="UspA" evidence="2">
    <location>
        <begin position="9"/>
        <end position="145"/>
    </location>
</feature>
<reference evidence="3 4" key="2">
    <citation type="submission" date="2020-06" db="EMBL/GenBank/DDBJ databases">
        <title>Antribacter stalactiti gen. nov., sp. nov., a new member of the family Nacardiaceae isolated from a cave.</title>
        <authorList>
            <person name="Kim I.S."/>
        </authorList>
    </citation>
    <scope>NUCLEOTIDE SEQUENCE [LARGE SCALE GENOMIC DNA]</scope>
    <source>
        <strain evidence="3 4">YC2-7</strain>
    </source>
</reference>